<dbReference type="SUPFAM" id="SSF54523">
    <property type="entry name" value="Pili subunits"/>
    <property type="match status" value="1"/>
</dbReference>
<organism evidence="3 4">
    <name type="scientific">Botrimarina mediterranea</name>
    <dbReference type="NCBI Taxonomy" id="2528022"/>
    <lineage>
        <taxon>Bacteria</taxon>
        <taxon>Pseudomonadati</taxon>
        <taxon>Planctomycetota</taxon>
        <taxon>Planctomycetia</taxon>
        <taxon>Pirellulales</taxon>
        <taxon>Lacipirellulaceae</taxon>
        <taxon>Botrimarina</taxon>
    </lineage>
</organism>
<dbReference type="Gene3D" id="3.30.700.10">
    <property type="entry name" value="Glycoprotein, Type 4 Pilin"/>
    <property type="match status" value="1"/>
</dbReference>
<dbReference type="Pfam" id="PF07963">
    <property type="entry name" value="N_methyl"/>
    <property type="match status" value="1"/>
</dbReference>
<dbReference type="AlphaFoldDB" id="A0A518KE23"/>
<dbReference type="NCBIfam" id="TIGR04294">
    <property type="entry name" value="pre_pil_HX9DG"/>
    <property type="match status" value="1"/>
</dbReference>
<feature type="domain" description="DUF1559" evidence="2">
    <location>
        <begin position="39"/>
        <end position="302"/>
    </location>
</feature>
<dbReference type="EMBL" id="CP036349">
    <property type="protein sequence ID" value="QDV76038.1"/>
    <property type="molecule type" value="Genomic_DNA"/>
</dbReference>
<gene>
    <name evidence="3" type="primary">pulG_5</name>
    <name evidence="3" type="ORF">Spa11_42620</name>
</gene>
<sequence>MTHRYTTLAARRTAFTLVELLVVIAIIGVLVALLLPAVQAAREAARRTQCNSQLKQIGLAIQSYHDANGQFPTGRTSTDEFGVSWAYAILPQIEEQSLYDAFDPSQPVHSEANATAMRTPIAVYACPSRGPATADRDFDNNEQGAGANGEPRGVAVRGDYAANAGLEEDTGMEDSDYLEGEVDFRSGHVDWSLSGPIFSNSKIESRNVTDGMSKTLAVGEKFIPQTEGDWDDKFIHAAQGDTCFLASDNITTIMRGTEDGLGDSSDRIEQGRRNQAAQLFGASNHPGIVMFAFLDGHTEAISTGRSGRAETINPNQIRDVPSSLDAEDQGLIDQWGWLMAMSTIAGEEVWTD</sequence>
<dbReference type="RefSeq" id="WP_145116379.1">
    <property type="nucleotide sequence ID" value="NZ_CP036349.1"/>
</dbReference>
<dbReference type="NCBIfam" id="TIGR02532">
    <property type="entry name" value="IV_pilin_GFxxxE"/>
    <property type="match status" value="1"/>
</dbReference>
<dbReference type="InterPro" id="IPR027558">
    <property type="entry name" value="Pre_pil_HX9DG_C"/>
</dbReference>
<dbReference type="InterPro" id="IPR012902">
    <property type="entry name" value="N_methyl_site"/>
</dbReference>
<evidence type="ECO:0000313" key="3">
    <source>
        <dbReference type="EMBL" id="QDV76038.1"/>
    </source>
</evidence>
<name>A0A518KE23_9BACT</name>
<dbReference type="PANTHER" id="PTHR30093:SF2">
    <property type="entry name" value="TYPE II SECRETION SYSTEM PROTEIN H"/>
    <property type="match status" value="1"/>
</dbReference>
<dbReference type="Proteomes" id="UP000316426">
    <property type="component" value="Chromosome"/>
</dbReference>
<accession>A0A518KE23</accession>
<proteinExistence type="predicted"/>
<evidence type="ECO:0000313" key="4">
    <source>
        <dbReference type="Proteomes" id="UP000316426"/>
    </source>
</evidence>
<feature type="region of interest" description="Disordered" evidence="1">
    <location>
        <begin position="133"/>
        <end position="154"/>
    </location>
</feature>
<dbReference type="KEGG" id="bmei:Spa11_42620"/>
<protein>
    <submittedName>
        <fullName evidence="3">Type II secretion system protein G</fullName>
    </submittedName>
</protein>
<reference evidence="3 4" key="1">
    <citation type="submission" date="2019-02" db="EMBL/GenBank/DDBJ databases">
        <title>Deep-cultivation of Planctomycetes and their phenomic and genomic characterization uncovers novel biology.</title>
        <authorList>
            <person name="Wiegand S."/>
            <person name="Jogler M."/>
            <person name="Boedeker C."/>
            <person name="Pinto D."/>
            <person name="Vollmers J."/>
            <person name="Rivas-Marin E."/>
            <person name="Kohn T."/>
            <person name="Peeters S.H."/>
            <person name="Heuer A."/>
            <person name="Rast P."/>
            <person name="Oberbeckmann S."/>
            <person name="Bunk B."/>
            <person name="Jeske O."/>
            <person name="Meyerdierks A."/>
            <person name="Storesund J.E."/>
            <person name="Kallscheuer N."/>
            <person name="Luecker S."/>
            <person name="Lage O.M."/>
            <person name="Pohl T."/>
            <person name="Merkel B.J."/>
            <person name="Hornburger P."/>
            <person name="Mueller R.-W."/>
            <person name="Bruemmer F."/>
            <person name="Labrenz M."/>
            <person name="Spormann A.M."/>
            <person name="Op den Camp H."/>
            <person name="Overmann J."/>
            <person name="Amann R."/>
            <person name="Jetten M.S.M."/>
            <person name="Mascher T."/>
            <person name="Medema M.H."/>
            <person name="Devos D.P."/>
            <person name="Kaster A.-K."/>
            <person name="Ovreas L."/>
            <person name="Rohde M."/>
            <person name="Galperin M.Y."/>
            <person name="Jogler C."/>
        </authorList>
    </citation>
    <scope>NUCLEOTIDE SEQUENCE [LARGE SCALE GENOMIC DNA]</scope>
    <source>
        <strain evidence="3 4">Spa11</strain>
    </source>
</reference>
<dbReference type="PANTHER" id="PTHR30093">
    <property type="entry name" value="GENERAL SECRETION PATHWAY PROTEIN G"/>
    <property type="match status" value="1"/>
</dbReference>
<evidence type="ECO:0000256" key="1">
    <source>
        <dbReference type="SAM" id="MobiDB-lite"/>
    </source>
</evidence>
<dbReference type="InterPro" id="IPR011453">
    <property type="entry name" value="DUF1559"/>
</dbReference>
<keyword evidence="4" id="KW-1185">Reference proteome</keyword>
<evidence type="ECO:0000259" key="2">
    <source>
        <dbReference type="Pfam" id="PF07596"/>
    </source>
</evidence>
<dbReference type="InterPro" id="IPR045584">
    <property type="entry name" value="Pilin-like"/>
</dbReference>
<dbReference type="Pfam" id="PF07596">
    <property type="entry name" value="SBP_bac_10"/>
    <property type="match status" value="1"/>
</dbReference>